<dbReference type="GO" id="GO:0046872">
    <property type="term" value="F:metal ion binding"/>
    <property type="evidence" value="ECO:0007669"/>
    <property type="project" value="UniProtKB-KW"/>
</dbReference>
<dbReference type="Gene3D" id="3.60.21.40">
    <property type="entry name" value="GpdQ, catalytic alpha/beta sandwich domain"/>
    <property type="match status" value="1"/>
</dbReference>
<evidence type="ECO:0000259" key="5">
    <source>
        <dbReference type="Pfam" id="PF00149"/>
    </source>
</evidence>
<evidence type="ECO:0000313" key="7">
    <source>
        <dbReference type="Proteomes" id="UP000095039"/>
    </source>
</evidence>
<dbReference type="InterPro" id="IPR050884">
    <property type="entry name" value="CNP_phosphodiesterase-III"/>
</dbReference>
<comment type="similarity">
    <text evidence="4">Belongs to the cyclic nucleotide phosphodiesterase class-III family.</text>
</comment>
<keyword evidence="2" id="KW-0378">Hydrolase</keyword>
<dbReference type="GO" id="GO:0004112">
    <property type="term" value="F:cyclic-nucleotide phosphodiesterase activity"/>
    <property type="evidence" value="ECO:0007669"/>
    <property type="project" value="InterPro"/>
</dbReference>
<dbReference type="InterPro" id="IPR042281">
    <property type="entry name" value="GpdQ_beta-strand"/>
</dbReference>
<keyword evidence="3" id="KW-0408">Iron</keyword>
<evidence type="ECO:0000256" key="1">
    <source>
        <dbReference type="ARBA" id="ARBA00022723"/>
    </source>
</evidence>
<accession>A0A1E5C9B3</accession>
<name>A0A1E5C9B3_9GAMM</name>
<dbReference type="InterPro" id="IPR042283">
    <property type="entry name" value="GpdQ_catalytic"/>
</dbReference>
<dbReference type="InterPro" id="IPR004843">
    <property type="entry name" value="Calcineurin-like_PHP"/>
</dbReference>
<dbReference type="InterPro" id="IPR026575">
    <property type="entry name" value="GpdQ/CpdA-like"/>
</dbReference>
<dbReference type="EMBL" id="AJWN02000041">
    <property type="protein sequence ID" value="OEE62066.1"/>
    <property type="molecule type" value="Genomic_DNA"/>
</dbReference>
<dbReference type="PANTHER" id="PTHR42988">
    <property type="entry name" value="PHOSPHOHYDROLASE"/>
    <property type="match status" value="1"/>
</dbReference>
<dbReference type="AlphaFoldDB" id="A0A1E5C9B3"/>
<gene>
    <name evidence="6" type="ORF">A1OK_07755</name>
</gene>
<feature type="domain" description="Calcineurin-like phosphoesterase" evidence="5">
    <location>
        <begin position="3"/>
        <end position="200"/>
    </location>
</feature>
<keyword evidence="1" id="KW-0479">Metal-binding</keyword>
<dbReference type="SUPFAM" id="SSF56300">
    <property type="entry name" value="Metallo-dependent phosphatases"/>
    <property type="match status" value="1"/>
</dbReference>
<dbReference type="Proteomes" id="UP000095039">
    <property type="component" value="Unassembled WGS sequence"/>
</dbReference>
<evidence type="ECO:0000256" key="4">
    <source>
        <dbReference type="ARBA" id="ARBA00025742"/>
    </source>
</evidence>
<dbReference type="Gene3D" id="3.30.750.180">
    <property type="entry name" value="GpdQ, beta-strand dimerisation domain"/>
    <property type="match status" value="1"/>
</dbReference>
<dbReference type="PANTHER" id="PTHR42988:SF2">
    <property type="entry name" value="CYCLIC NUCLEOTIDE PHOSPHODIESTERASE CBUA0032-RELATED"/>
    <property type="match status" value="1"/>
</dbReference>
<protein>
    <submittedName>
        <fullName evidence="6">Phosphodiesterase</fullName>
    </submittedName>
</protein>
<sequence length="265" mass="29074">MTRIIQITDIHLTVPPHKVSGQLNTYALFEQAIDKIEQDLPLFGDVDAIIATGDITDYGDVESYELFKTQIERLNLPYLVIPGNHDSRESMNASFPQLAGFAPHDEINWVHEFSDFDVIGLDTVIPQQGGGALSPSTLQFLERALAANQNKPALIALHHPPFASGIRFMDSIGLKGADAMTDLLNQTSREVRVICGHLHNSIVCSMGNATVLSSPAVASSFITDHRPDAPVGFTQKPGGYMLHEWQNGFRSSYLSLSPNGELYPF</sequence>
<evidence type="ECO:0000256" key="3">
    <source>
        <dbReference type="ARBA" id="ARBA00023004"/>
    </source>
</evidence>
<organism evidence="6 7">
    <name type="scientific">Enterovibrio norvegicus FF-454</name>
    <dbReference type="NCBI Taxonomy" id="1185651"/>
    <lineage>
        <taxon>Bacteria</taxon>
        <taxon>Pseudomonadati</taxon>
        <taxon>Pseudomonadota</taxon>
        <taxon>Gammaproteobacteria</taxon>
        <taxon>Vibrionales</taxon>
        <taxon>Vibrionaceae</taxon>
        <taxon>Enterovibrio</taxon>
    </lineage>
</organism>
<dbReference type="CDD" id="cd07402">
    <property type="entry name" value="MPP_GpdQ"/>
    <property type="match status" value="1"/>
</dbReference>
<keyword evidence="7" id="KW-1185">Reference proteome</keyword>
<dbReference type="InterPro" id="IPR029052">
    <property type="entry name" value="Metallo-depent_PP-like"/>
</dbReference>
<evidence type="ECO:0000256" key="2">
    <source>
        <dbReference type="ARBA" id="ARBA00022801"/>
    </source>
</evidence>
<proteinExistence type="inferred from homology"/>
<dbReference type="Pfam" id="PF00149">
    <property type="entry name" value="Metallophos"/>
    <property type="match status" value="1"/>
</dbReference>
<reference evidence="6 7" key="1">
    <citation type="journal article" date="2012" name="Science">
        <title>Ecological populations of bacteria act as socially cohesive units of antibiotic production and resistance.</title>
        <authorList>
            <person name="Cordero O.X."/>
            <person name="Wildschutte H."/>
            <person name="Kirkup B."/>
            <person name="Proehl S."/>
            <person name="Ngo L."/>
            <person name="Hussain F."/>
            <person name="Le Roux F."/>
            <person name="Mincer T."/>
            <person name="Polz M.F."/>
        </authorList>
    </citation>
    <scope>NUCLEOTIDE SEQUENCE [LARGE SCALE GENOMIC DNA]</scope>
    <source>
        <strain evidence="6 7">FF-454</strain>
    </source>
</reference>
<dbReference type="RefSeq" id="WP_016961459.1">
    <property type="nucleotide sequence ID" value="NZ_AJWN02000041.1"/>
</dbReference>
<comment type="caution">
    <text evidence="6">The sequence shown here is derived from an EMBL/GenBank/DDBJ whole genome shotgun (WGS) entry which is preliminary data.</text>
</comment>
<evidence type="ECO:0000313" key="6">
    <source>
        <dbReference type="EMBL" id="OEE62066.1"/>
    </source>
</evidence>